<evidence type="ECO:0000256" key="2">
    <source>
        <dbReference type="ARBA" id="ARBA00022771"/>
    </source>
</evidence>
<sequence length="545" mass="61527">MDVEVRKSSITGAGRGLFAKKDFAPGDLVLSLNRPYVAELDIDRLADTCAWCFQRAATTAEERSLSQNLGLPAGFIETKACTGCKRVRYCSKTCQSKAWKREHKYECKVLAPDNRPDLPHGVRAVIKLLGRLKADPENKDENLIDILQFQPAGTGGSAMDEFKKQDAQRFEDFGMLSYGAWKYAGEPEIADMDSQVIARGYFFNVMSNTLQLSSPLDDTKLGIGFDPILCSANHSCDPNVATMFNQPQQLLRALKPIKKGEEITMKYVDITNPFSIRQSELREAYFFGCKCIKCKKGAVWPEDKFLKAAEDLPPAFVDIAEQLIKRHQKQLHKFFIPANDPKAQRRMAALQAEAFSVSGLTFDINKGNEKASEDEIKDALKLTLNSGMWDYTRQPVPHLLRQLLILYISAGRTYQAWRIALKTRFEVSPTLYPQSFYPDRVVDCWLLTTLTNQLCNPHSGNQEVFEQSMKAGLDLRIVYFGFLIETREGIDKSYGKESPFGRVVESMYTKTVANTDISIEEIKEKIKETWPKLEAVAKSVDVVNL</sequence>
<dbReference type="GeneID" id="35597362"/>
<feature type="domain" description="SET" evidence="5">
    <location>
        <begin position="1"/>
        <end position="268"/>
    </location>
</feature>
<dbReference type="InterPro" id="IPR002893">
    <property type="entry name" value="Znf_MYND"/>
</dbReference>
<feature type="domain" description="4Fe-4S ferredoxin-type" evidence="7">
    <location>
        <begin position="72"/>
        <end position="104"/>
    </location>
</feature>
<evidence type="ECO:0000256" key="1">
    <source>
        <dbReference type="ARBA" id="ARBA00022723"/>
    </source>
</evidence>
<evidence type="ECO:0000259" key="7">
    <source>
        <dbReference type="PROSITE" id="PS51379"/>
    </source>
</evidence>
<dbReference type="Gene3D" id="2.170.270.10">
    <property type="entry name" value="SET domain"/>
    <property type="match status" value="1"/>
</dbReference>
<evidence type="ECO:0000256" key="4">
    <source>
        <dbReference type="PROSITE-ProRule" id="PRU00134"/>
    </source>
</evidence>
<dbReference type="OrthoDB" id="5945798at2759"/>
<evidence type="ECO:0000259" key="5">
    <source>
        <dbReference type="PROSITE" id="PS50280"/>
    </source>
</evidence>
<dbReference type="RefSeq" id="XP_023623191.1">
    <property type="nucleotide sequence ID" value="XM_023767423.1"/>
</dbReference>
<dbReference type="PANTHER" id="PTHR12197">
    <property type="entry name" value="HISTONE-LYSINE N-METHYLTRANSFERASE SMYD"/>
    <property type="match status" value="1"/>
</dbReference>
<dbReference type="Pfam" id="PF01753">
    <property type="entry name" value="zf-MYND"/>
    <property type="match status" value="1"/>
</dbReference>
<evidence type="ECO:0000313" key="8">
    <source>
        <dbReference type="EMBL" id="CZT16298.1"/>
    </source>
</evidence>
<dbReference type="InterPro" id="IPR046341">
    <property type="entry name" value="SET_dom_sf"/>
</dbReference>
<dbReference type="SMART" id="SM00317">
    <property type="entry name" value="SET"/>
    <property type="match status" value="1"/>
</dbReference>
<dbReference type="Pfam" id="PF00856">
    <property type="entry name" value="SET"/>
    <property type="match status" value="1"/>
</dbReference>
<keyword evidence="9" id="KW-1185">Reference proteome</keyword>
<proteinExistence type="predicted"/>
<name>A0A2D3UQ65_9PEZI</name>
<feature type="domain" description="MYND-type" evidence="6">
    <location>
        <begin position="49"/>
        <end position="107"/>
    </location>
</feature>
<dbReference type="InterPro" id="IPR050869">
    <property type="entry name" value="H3K4_H4K5_MeTrfase"/>
</dbReference>
<dbReference type="PROSITE" id="PS51379">
    <property type="entry name" value="4FE4S_FER_2"/>
    <property type="match status" value="1"/>
</dbReference>
<protein>
    <submittedName>
        <fullName evidence="8">Uncharacterized protein</fullName>
    </submittedName>
</protein>
<dbReference type="SUPFAM" id="SSF82199">
    <property type="entry name" value="SET domain"/>
    <property type="match status" value="1"/>
</dbReference>
<dbReference type="PROSITE" id="PS50865">
    <property type="entry name" value="ZF_MYND_2"/>
    <property type="match status" value="1"/>
</dbReference>
<evidence type="ECO:0000256" key="3">
    <source>
        <dbReference type="ARBA" id="ARBA00022833"/>
    </source>
</evidence>
<reference evidence="8 9" key="1">
    <citation type="submission" date="2016-03" db="EMBL/GenBank/DDBJ databases">
        <authorList>
            <person name="Ploux O."/>
        </authorList>
    </citation>
    <scope>NUCLEOTIDE SEQUENCE [LARGE SCALE GENOMIC DNA]</scope>
    <source>
        <strain evidence="8 9">URUG2</strain>
    </source>
</reference>
<evidence type="ECO:0000313" key="9">
    <source>
        <dbReference type="Proteomes" id="UP000225277"/>
    </source>
</evidence>
<dbReference type="AlphaFoldDB" id="A0A2D3UQ65"/>
<dbReference type="PROSITE" id="PS50280">
    <property type="entry name" value="SET"/>
    <property type="match status" value="1"/>
</dbReference>
<dbReference type="EMBL" id="FJUY01000002">
    <property type="protein sequence ID" value="CZT16298.1"/>
    <property type="molecule type" value="Genomic_DNA"/>
</dbReference>
<dbReference type="SUPFAM" id="SSF144232">
    <property type="entry name" value="HIT/MYND zinc finger-like"/>
    <property type="match status" value="1"/>
</dbReference>
<dbReference type="STRING" id="112498.A0A2D3UQ65"/>
<dbReference type="GO" id="GO:0008270">
    <property type="term" value="F:zinc ion binding"/>
    <property type="evidence" value="ECO:0007669"/>
    <property type="project" value="UniProtKB-KW"/>
</dbReference>
<gene>
    <name evidence="8" type="ORF">RCC_02140</name>
</gene>
<dbReference type="GO" id="GO:0005634">
    <property type="term" value="C:nucleus"/>
    <property type="evidence" value="ECO:0007669"/>
    <property type="project" value="TreeGrafter"/>
</dbReference>
<dbReference type="InterPro" id="IPR001214">
    <property type="entry name" value="SET_dom"/>
</dbReference>
<dbReference type="Proteomes" id="UP000225277">
    <property type="component" value="Unassembled WGS sequence"/>
</dbReference>
<accession>A0A2D3UQ65</accession>
<dbReference type="Gene3D" id="1.10.220.160">
    <property type="match status" value="1"/>
</dbReference>
<dbReference type="Gene3D" id="6.10.140.2220">
    <property type="match status" value="1"/>
</dbReference>
<keyword evidence="2 4" id="KW-0863">Zinc-finger</keyword>
<dbReference type="InterPro" id="IPR017896">
    <property type="entry name" value="4Fe4S_Fe-S-bd"/>
</dbReference>
<dbReference type="PANTHER" id="PTHR12197:SF251">
    <property type="entry name" value="EG:BACR7C10.4 PROTEIN"/>
    <property type="match status" value="1"/>
</dbReference>
<keyword evidence="3" id="KW-0862">Zinc</keyword>
<organism evidence="8 9">
    <name type="scientific">Ramularia collo-cygni</name>
    <dbReference type="NCBI Taxonomy" id="112498"/>
    <lineage>
        <taxon>Eukaryota</taxon>
        <taxon>Fungi</taxon>
        <taxon>Dikarya</taxon>
        <taxon>Ascomycota</taxon>
        <taxon>Pezizomycotina</taxon>
        <taxon>Dothideomycetes</taxon>
        <taxon>Dothideomycetidae</taxon>
        <taxon>Mycosphaerellales</taxon>
        <taxon>Mycosphaerellaceae</taxon>
        <taxon>Ramularia</taxon>
    </lineage>
</organism>
<evidence type="ECO:0000259" key="6">
    <source>
        <dbReference type="PROSITE" id="PS50865"/>
    </source>
</evidence>
<keyword evidence="1" id="KW-0479">Metal-binding</keyword>